<dbReference type="PANTHER" id="PTHR11409:SF42">
    <property type="entry name" value="ADENOSINE DEAMINASE-LIKE PROTEIN"/>
    <property type="match status" value="1"/>
</dbReference>
<dbReference type="GO" id="GO:0046103">
    <property type="term" value="P:inosine biosynthetic process"/>
    <property type="evidence" value="ECO:0007669"/>
    <property type="project" value="TreeGrafter"/>
</dbReference>
<evidence type="ECO:0000313" key="10">
    <source>
        <dbReference type="EMBL" id="KAH8698470.1"/>
    </source>
</evidence>
<comment type="caution">
    <text evidence="10">The sequence shown here is derived from an EMBL/GenBank/DDBJ whole genome shotgun (WGS) entry which is preliminary data.</text>
</comment>
<dbReference type="InterPro" id="IPR032466">
    <property type="entry name" value="Metal_Hydrolase"/>
</dbReference>
<dbReference type="InterPro" id="IPR006330">
    <property type="entry name" value="Ado/ade_deaminase"/>
</dbReference>
<dbReference type="GO" id="GO:0009117">
    <property type="term" value="P:nucleotide metabolic process"/>
    <property type="evidence" value="ECO:0007669"/>
    <property type="project" value="UniProtKB-KW"/>
</dbReference>
<dbReference type="FunFam" id="3.20.20.140:FF:000033">
    <property type="entry name" value="Adenosine deaminase-like protein"/>
    <property type="match status" value="1"/>
</dbReference>
<evidence type="ECO:0000256" key="7">
    <source>
        <dbReference type="ARBA" id="ARBA00023080"/>
    </source>
</evidence>
<evidence type="ECO:0000256" key="6">
    <source>
        <dbReference type="ARBA" id="ARBA00022833"/>
    </source>
</evidence>
<evidence type="ECO:0000256" key="5">
    <source>
        <dbReference type="ARBA" id="ARBA00022801"/>
    </source>
</evidence>
<comment type="similarity">
    <text evidence="2">Belongs to the metallo-dependent hydrolases superfamily. Adenosine and AMP deaminases family.</text>
</comment>
<gene>
    <name evidence="10" type="ORF">BGW36DRAFT_376156</name>
</gene>
<comment type="subunit">
    <text evidence="3">Monomer.</text>
</comment>
<dbReference type="Pfam" id="PF00962">
    <property type="entry name" value="A_deaminase"/>
    <property type="match status" value="1"/>
</dbReference>
<dbReference type="AlphaFoldDB" id="A0AAD4KTF1"/>
<dbReference type="Proteomes" id="UP001201262">
    <property type="component" value="Unassembled WGS sequence"/>
</dbReference>
<evidence type="ECO:0000313" key="11">
    <source>
        <dbReference type="Proteomes" id="UP001201262"/>
    </source>
</evidence>
<dbReference type="EMBL" id="JAJTJA010000005">
    <property type="protein sequence ID" value="KAH8698470.1"/>
    <property type="molecule type" value="Genomic_DNA"/>
</dbReference>
<evidence type="ECO:0000256" key="4">
    <source>
        <dbReference type="ARBA" id="ARBA00022723"/>
    </source>
</evidence>
<dbReference type="SUPFAM" id="SSF51556">
    <property type="entry name" value="Metallo-dependent hydrolases"/>
    <property type="match status" value="1"/>
</dbReference>
<dbReference type="GO" id="GO:0046872">
    <property type="term" value="F:metal ion binding"/>
    <property type="evidence" value="ECO:0007669"/>
    <property type="project" value="UniProtKB-KW"/>
</dbReference>
<evidence type="ECO:0000256" key="2">
    <source>
        <dbReference type="ARBA" id="ARBA00006676"/>
    </source>
</evidence>
<evidence type="ECO:0000256" key="8">
    <source>
        <dbReference type="ARBA" id="ARBA00048787"/>
    </source>
</evidence>
<feature type="domain" description="Adenosine deaminase" evidence="9">
    <location>
        <begin position="19"/>
        <end position="360"/>
    </location>
</feature>
<keyword evidence="11" id="KW-1185">Reference proteome</keyword>
<keyword evidence="4" id="KW-0479">Metal-binding</keyword>
<comment type="catalytic activity">
    <reaction evidence="8">
        <text>N(6)-methyl-AMP + H2O + H(+) = IMP + methylamine</text>
        <dbReference type="Rhea" id="RHEA:16001"/>
        <dbReference type="ChEBI" id="CHEBI:15377"/>
        <dbReference type="ChEBI" id="CHEBI:15378"/>
        <dbReference type="ChEBI" id="CHEBI:58053"/>
        <dbReference type="ChEBI" id="CHEBI:59338"/>
        <dbReference type="ChEBI" id="CHEBI:144842"/>
    </reaction>
    <physiologicalReaction direction="left-to-right" evidence="8">
        <dbReference type="Rhea" id="RHEA:16002"/>
    </physiologicalReaction>
</comment>
<dbReference type="PANTHER" id="PTHR11409">
    <property type="entry name" value="ADENOSINE DEAMINASE"/>
    <property type="match status" value="1"/>
</dbReference>
<dbReference type="InterPro" id="IPR001365">
    <property type="entry name" value="A_deaminase_dom"/>
</dbReference>
<keyword evidence="6" id="KW-0862">Zinc</keyword>
<name>A0AAD4KTF1_9EURO</name>
<reference evidence="10" key="1">
    <citation type="submission" date="2021-12" db="EMBL/GenBank/DDBJ databases">
        <title>Convergent genome expansion in fungi linked to evolution of root-endophyte symbiosis.</title>
        <authorList>
            <consortium name="DOE Joint Genome Institute"/>
            <person name="Ke Y.-H."/>
            <person name="Bonito G."/>
            <person name="Liao H.-L."/>
            <person name="Looney B."/>
            <person name="Rojas-Flechas A."/>
            <person name="Nash J."/>
            <person name="Hameed K."/>
            <person name="Schadt C."/>
            <person name="Martin F."/>
            <person name="Crous P.W."/>
            <person name="Miettinen O."/>
            <person name="Magnuson J.K."/>
            <person name="Labbe J."/>
            <person name="Jacobson D."/>
            <person name="Doktycz M.J."/>
            <person name="Veneault-Fourrey C."/>
            <person name="Kuo A."/>
            <person name="Mondo S."/>
            <person name="Calhoun S."/>
            <person name="Riley R."/>
            <person name="Ohm R."/>
            <person name="LaButti K."/>
            <person name="Andreopoulos B."/>
            <person name="Pangilinan J."/>
            <person name="Nolan M."/>
            <person name="Tritt A."/>
            <person name="Clum A."/>
            <person name="Lipzen A."/>
            <person name="Daum C."/>
            <person name="Barry K."/>
            <person name="Grigoriev I.V."/>
            <person name="Vilgalys R."/>
        </authorList>
    </citation>
    <scope>NUCLEOTIDE SEQUENCE</scope>
    <source>
        <strain evidence="10">PMI_201</strain>
    </source>
</reference>
<evidence type="ECO:0000259" key="9">
    <source>
        <dbReference type="Pfam" id="PF00962"/>
    </source>
</evidence>
<sequence>MATSQNLSPVTELFTKRLPKIELHAHLSGSITRECLHEIWLRKKSHDPNFDLDDPWVLMPPGKVDYRVNIFFDVFSKMIYQLCNDVDSILCATSAVLNDFKRDGVRYLELRTTPREIRGHDGEIIVSKETYILTVLSAIDAFRQDQTKANNVDGMVVYLILSIDRARDNPESAMQVVDLALKHRIYNENLAIIGIDLCGNPNKGDVSIFRSAFALARSEGLKITLHFAETLFSGEIKELETLLSFAPDRLGHVIHVPDAIKEKITDRGIGLELCMSCNVHAKMIKGGFEDHHFAYWLKTACPLALCTDDVGFFCSPVSQEYFLAAKHFGLNRSDLIALCVRGVDAIFGGENEKSRLRQLLEDFTLEG</sequence>
<dbReference type="GeneID" id="70246141"/>
<keyword evidence="7" id="KW-0546">Nucleotide metabolism</keyword>
<dbReference type="RefSeq" id="XP_046072934.1">
    <property type="nucleotide sequence ID" value="XM_046215854.1"/>
</dbReference>
<evidence type="ECO:0000256" key="3">
    <source>
        <dbReference type="ARBA" id="ARBA00011245"/>
    </source>
</evidence>
<evidence type="ECO:0000256" key="1">
    <source>
        <dbReference type="ARBA" id="ARBA00001947"/>
    </source>
</evidence>
<dbReference type="Gene3D" id="3.20.20.140">
    <property type="entry name" value="Metal-dependent hydrolases"/>
    <property type="match status" value="1"/>
</dbReference>
<protein>
    <submittedName>
        <fullName evidence="10">Adenosine deaminase</fullName>
    </submittedName>
</protein>
<comment type="cofactor">
    <cofactor evidence="1">
        <name>Zn(2+)</name>
        <dbReference type="ChEBI" id="CHEBI:29105"/>
    </cofactor>
</comment>
<organism evidence="10 11">
    <name type="scientific">Talaromyces proteolyticus</name>
    <dbReference type="NCBI Taxonomy" id="1131652"/>
    <lineage>
        <taxon>Eukaryota</taxon>
        <taxon>Fungi</taxon>
        <taxon>Dikarya</taxon>
        <taxon>Ascomycota</taxon>
        <taxon>Pezizomycotina</taxon>
        <taxon>Eurotiomycetes</taxon>
        <taxon>Eurotiomycetidae</taxon>
        <taxon>Eurotiales</taxon>
        <taxon>Trichocomaceae</taxon>
        <taxon>Talaromyces</taxon>
        <taxon>Talaromyces sect. Bacilispori</taxon>
    </lineage>
</organism>
<dbReference type="GO" id="GO:0004000">
    <property type="term" value="F:adenosine deaminase activity"/>
    <property type="evidence" value="ECO:0007669"/>
    <property type="project" value="TreeGrafter"/>
</dbReference>
<dbReference type="GO" id="GO:0006154">
    <property type="term" value="P:adenosine catabolic process"/>
    <property type="evidence" value="ECO:0007669"/>
    <property type="project" value="TreeGrafter"/>
</dbReference>
<proteinExistence type="inferred from homology"/>
<accession>A0AAD4KTF1</accession>
<keyword evidence="5" id="KW-0378">Hydrolase</keyword>